<keyword evidence="4" id="KW-0057">Aromatic amino acid biosynthesis</keyword>
<evidence type="ECO:0000256" key="1">
    <source>
        <dbReference type="ARBA" id="ARBA00004741"/>
    </source>
</evidence>
<evidence type="ECO:0000256" key="3">
    <source>
        <dbReference type="ARBA" id="ARBA00022605"/>
    </source>
</evidence>
<dbReference type="InterPro" id="IPR045865">
    <property type="entry name" value="ACT-like_dom_sf"/>
</dbReference>
<evidence type="ECO:0000256" key="2">
    <source>
        <dbReference type="ARBA" id="ARBA00013147"/>
    </source>
</evidence>
<dbReference type="PANTHER" id="PTHR21022:SF19">
    <property type="entry name" value="PREPHENATE DEHYDRATASE-RELATED"/>
    <property type="match status" value="1"/>
</dbReference>
<dbReference type="InterPro" id="IPR002912">
    <property type="entry name" value="ACT_dom"/>
</dbReference>
<dbReference type="PROSITE" id="PS51671">
    <property type="entry name" value="ACT"/>
    <property type="match status" value="1"/>
</dbReference>
<dbReference type="PROSITE" id="PS51171">
    <property type="entry name" value="PREPHENATE_DEHYDR_3"/>
    <property type="match status" value="1"/>
</dbReference>
<dbReference type="Gene3D" id="3.30.70.260">
    <property type="match status" value="1"/>
</dbReference>
<dbReference type="Gene3D" id="3.40.190.10">
    <property type="entry name" value="Periplasmic binding protein-like II"/>
    <property type="match status" value="2"/>
</dbReference>
<feature type="domain" description="Prephenate dehydratase" evidence="8">
    <location>
        <begin position="4"/>
        <end position="179"/>
    </location>
</feature>
<dbReference type="SUPFAM" id="SSF53850">
    <property type="entry name" value="Periplasmic binding protein-like II"/>
    <property type="match status" value="1"/>
</dbReference>
<gene>
    <name evidence="10" type="ORF">NJU99_01565</name>
</gene>
<dbReference type="NCBIfam" id="NF008866">
    <property type="entry name" value="PRK11899.1"/>
    <property type="match status" value="1"/>
</dbReference>
<dbReference type="PROSITE" id="PS00857">
    <property type="entry name" value="PREPHENATE_DEHYDR_1"/>
    <property type="match status" value="1"/>
</dbReference>
<dbReference type="InterPro" id="IPR008242">
    <property type="entry name" value="Chor_mutase/pphenate_deHydtase"/>
</dbReference>
<dbReference type="PANTHER" id="PTHR21022">
    <property type="entry name" value="PREPHENATE DEHYDRATASE P PROTEIN"/>
    <property type="match status" value="1"/>
</dbReference>
<dbReference type="RefSeq" id="WP_254576979.1">
    <property type="nucleotide sequence ID" value="NZ_CP100595.1"/>
</dbReference>
<evidence type="ECO:0000259" key="8">
    <source>
        <dbReference type="PROSITE" id="PS51171"/>
    </source>
</evidence>
<evidence type="ECO:0000256" key="7">
    <source>
        <dbReference type="ARBA" id="ARBA00047848"/>
    </source>
</evidence>
<evidence type="ECO:0000256" key="6">
    <source>
        <dbReference type="ARBA" id="ARBA00023239"/>
    </source>
</evidence>
<dbReference type="SUPFAM" id="SSF55021">
    <property type="entry name" value="ACT-like"/>
    <property type="match status" value="1"/>
</dbReference>
<dbReference type="Pfam" id="PF00800">
    <property type="entry name" value="PDT"/>
    <property type="match status" value="1"/>
</dbReference>
<keyword evidence="5" id="KW-0584">Phenylalanine biosynthesis</keyword>
<evidence type="ECO:0000256" key="4">
    <source>
        <dbReference type="ARBA" id="ARBA00023141"/>
    </source>
</evidence>
<comment type="pathway">
    <text evidence="1">Amino-acid biosynthesis; L-phenylalanine biosynthesis; phenylpyruvate from prephenate: step 1/1.</text>
</comment>
<accession>A0ABY5E7T4</accession>
<dbReference type="GO" id="GO:0004664">
    <property type="term" value="F:prephenate dehydratase activity"/>
    <property type="evidence" value="ECO:0007669"/>
    <property type="project" value="UniProtKB-EC"/>
</dbReference>
<proteinExistence type="predicted"/>
<evidence type="ECO:0000259" key="9">
    <source>
        <dbReference type="PROSITE" id="PS51671"/>
    </source>
</evidence>
<name>A0ABY5E7T4_9BACT</name>
<dbReference type="CDD" id="cd13631">
    <property type="entry name" value="PBP2_Ct-PDT_like"/>
    <property type="match status" value="1"/>
</dbReference>
<feature type="domain" description="ACT" evidence="9">
    <location>
        <begin position="195"/>
        <end position="272"/>
    </location>
</feature>
<dbReference type="Proteomes" id="UP001060012">
    <property type="component" value="Chromosome"/>
</dbReference>
<keyword evidence="6 10" id="KW-0456">Lyase</keyword>
<evidence type="ECO:0000256" key="5">
    <source>
        <dbReference type="ARBA" id="ARBA00023222"/>
    </source>
</evidence>
<keyword evidence="11" id="KW-1185">Reference proteome</keyword>
<evidence type="ECO:0000313" key="11">
    <source>
        <dbReference type="Proteomes" id="UP001060012"/>
    </source>
</evidence>
<reference evidence="10" key="1">
    <citation type="submission" date="2022-07" db="EMBL/GenBank/DDBJ databases">
        <title>Arcobacter roscoffensis sp. nov., a marine bacterium isolated from coastal seawater collected from Roscoff, France.</title>
        <authorList>
            <person name="Pascual J."/>
            <person name="Lepeaux C."/>
            <person name="Methner A."/>
            <person name="Overmann J."/>
        </authorList>
    </citation>
    <scope>NUCLEOTIDE SEQUENCE</scope>
    <source>
        <strain evidence="10">ARW1-2F2</strain>
    </source>
</reference>
<dbReference type="InterPro" id="IPR001086">
    <property type="entry name" value="Preph_deHydtase"/>
</dbReference>
<evidence type="ECO:0000313" key="10">
    <source>
        <dbReference type="EMBL" id="UTJ06800.1"/>
    </source>
</evidence>
<protein>
    <recommendedName>
        <fullName evidence="2">prephenate dehydratase</fullName>
        <ecNumber evidence="2">4.2.1.51</ecNumber>
    </recommendedName>
</protein>
<sequence length="286" mass="32229">MNKTVVYQGVEGAYSHLASSKLFPNSKFIASDSFLESMQLVEQGKADFGVIPIENSSAGRVEEIYRLVPKMQLNIIDEYFHPIEHALIAVKGYKLDELKTVSSHPQALAQCMNNIKDLNLKAISEFDTAGSAMKLEQTNDKSHAVIASTLAAKIYNLEIVKEKFSDYAGNVTRFIVLSKESKIPKFEENKAYITSLIFSMRNIPAALYKALGGFATNGIDLIKIESYSGIGSMYSTQFHVDLYGHTDEKRLQLALDELRFFVEELKVIGVYERHEYRDKMCELNNL</sequence>
<dbReference type="EC" id="4.2.1.51" evidence="2"/>
<dbReference type="CDD" id="cd04905">
    <property type="entry name" value="ACT_CM-PDT"/>
    <property type="match status" value="1"/>
</dbReference>
<organism evidence="10 11">
    <name type="scientific">Arcobacter roscoffensis</name>
    <dbReference type="NCBI Taxonomy" id="2961520"/>
    <lineage>
        <taxon>Bacteria</taxon>
        <taxon>Pseudomonadati</taxon>
        <taxon>Campylobacterota</taxon>
        <taxon>Epsilonproteobacteria</taxon>
        <taxon>Campylobacterales</taxon>
        <taxon>Arcobacteraceae</taxon>
        <taxon>Arcobacter</taxon>
    </lineage>
</organism>
<comment type="catalytic activity">
    <reaction evidence="7">
        <text>prephenate + H(+) = 3-phenylpyruvate + CO2 + H2O</text>
        <dbReference type="Rhea" id="RHEA:21648"/>
        <dbReference type="ChEBI" id="CHEBI:15377"/>
        <dbReference type="ChEBI" id="CHEBI:15378"/>
        <dbReference type="ChEBI" id="CHEBI:16526"/>
        <dbReference type="ChEBI" id="CHEBI:18005"/>
        <dbReference type="ChEBI" id="CHEBI:29934"/>
        <dbReference type="EC" id="4.2.1.51"/>
    </reaction>
</comment>
<dbReference type="InterPro" id="IPR018528">
    <property type="entry name" value="Preph_deHydtase_CS"/>
</dbReference>
<keyword evidence="3" id="KW-0028">Amino-acid biosynthesis</keyword>
<dbReference type="EMBL" id="CP100595">
    <property type="protein sequence ID" value="UTJ06800.1"/>
    <property type="molecule type" value="Genomic_DNA"/>
</dbReference>
<dbReference type="PIRSF" id="PIRSF001500">
    <property type="entry name" value="Chor_mut_pdt_Ppr"/>
    <property type="match status" value="1"/>
</dbReference>